<dbReference type="OrthoDB" id="530684at2"/>
<dbReference type="InterPro" id="IPR050595">
    <property type="entry name" value="Bact_response_regulator"/>
</dbReference>
<reference evidence="4 5" key="1">
    <citation type="journal article" date="2015" name="Genome Announc.">
        <title>Draft Genome of the Euendolithic (true boring) Cyanobacterium Mastigocoleus testarum strain BC008.</title>
        <authorList>
            <person name="Guida B.S."/>
            <person name="Garcia-Pichel F."/>
        </authorList>
    </citation>
    <scope>NUCLEOTIDE SEQUENCE [LARGE SCALE GENOMIC DNA]</scope>
    <source>
        <strain evidence="4 5">BC008</strain>
    </source>
</reference>
<keyword evidence="1 2" id="KW-0597">Phosphoprotein</keyword>
<name>A0A0V7ZQV5_9CYAN</name>
<gene>
    <name evidence="4" type="ORF">BC008_43570</name>
</gene>
<dbReference type="SUPFAM" id="SSF52172">
    <property type="entry name" value="CheY-like"/>
    <property type="match status" value="1"/>
</dbReference>
<dbReference type="Proteomes" id="UP000053372">
    <property type="component" value="Unassembled WGS sequence"/>
</dbReference>
<evidence type="ECO:0000256" key="2">
    <source>
        <dbReference type="PROSITE-ProRule" id="PRU00169"/>
    </source>
</evidence>
<dbReference type="InterPro" id="IPR011006">
    <property type="entry name" value="CheY-like_superfamily"/>
</dbReference>
<dbReference type="RefSeq" id="WP_027845852.1">
    <property type="nucleotide sequence ID" value="NZ_LMTZ01000096.1"/>
</dbReference>
<dbReference type="SMART" id="SM00448">
    <property type="entry name" value="REC"/>
    <property type="match status" value="1"/>
</dbReference>
<evidence type="ECO:0000313" key="4">
    <source>
        <dbReference type="EMBL" id="KST66598.1"/>
    </source>
</evidence>
<dbReference type="InterPro" id="IPR001789">
    <property type="entry name" value="Sig_transdc_resp-reg_receiver"/>
</dbReference>
<organism evidence="4 5">
    <name type="scientific">Mastigocoleus testarum BC008</name>
    <dbReference type="NCBI Taxonomy" id="371196"/>
    <lineage>
        <taxon>Bacteria</taxon>
        <taxon>Bacillati</taxon>
        <taxon>Cyanobacteriota</taxon>
        <taxon>Cyanophyceae</taxon>
        <taxon>Nostocales</taxon>
        <taxon>Hapalosiphonaceae</taxon>
        <taxon>Mastigocoleus</taxon>
    </lineage>
</organism>
<dbReference type="PANTHER" id="PTHR44591:SF3">
    <property type="entry name" value="RESPONSE REGULATORY DOMAIN-CONTAINING PROTEIN"/>
    <property type="match status" value="1"/>
</dbReference>
<dbReference type="AlphaFoldDB" id="A0A0V7ZQV5"/>
<keyword evidence="5" id="KW-1185">Reference proteome</keyword>
<dbReference type="PROSITE" id="PS50110">
    <property type="entry name" value="RESPONSE_REGULATORY"/>
    <property type="match status" value="1"/>
</dbReference>
<comment type="caution">
    <text evidence="4">The sequence shown here is derived from an EMBL/GenBank/DDBJ whole genome shotgun (WGS) entry which is preliminary data.</text>
</comment>
<accession>A0A0V7ZQV5</accession>
<feature type="modified residue" description="4-aspartylphosphate" evidence="2">
    <location>
        <position position="68"/>
    </location>
</feature>
<proteinExistence type="predicted"/>
<evidence type="ECO:0000256" key="1">
    <source>
        <dbReference type="ARBA" id="ARBA00022553"/>
    </source>
</evidence>
<evidence type="ECO:0000313" key="5">
    <source>
        <dbReference type="Proteomes" id="UP000053372"/>
    </source>
</evidence>
<evidence type="ECO:0000259" key="3">
    <source>
        <dbReference type="PROSITE" id="PS50110"/>
    </source>
</evidence>
<dbReference type="Gene3D" id="3.40.50.2300">
    <property type="match status" value="1"/>
</dbReference>
<protein>
    <submittedName>
        <fullName evidence="4">Two-component system response regulator</fullName>
    </submittedName>
</protein>
<sequence length="143" mass="16523">MTAQLLVINEQYRSQQPRRILLVEDHQINRMLLSDYLNYCGYNLKSLSGGVDFFSTIESFYPHLILLDLKLPDFDGYSLLREFKQEDKYARIPIFIVSALAFKADEERAMKLGASRYFVKPINLINLSLAIKEAFTNCSSLCI</sequence>
<dbReference type="GO" id="GO:0000160">
    <property type="term" value="P:phosphorelay signal transduction system"/>
    <property type="evidence" value="ECO:0007669"/>
    <property type="project" value="InterPro"/>
</dbReference>
<dbReference type="PANTHER" id="PTHR44591">
    <property type="entry name" value="STRESS RESPONSE REGULATOR PROTEIN 1"/>
    <property type="match status" value="1"/>
</dbReference>
<dbReference type="Pfam" id="PF00072">
    <property type="entry name" value="Response_reg"/>
    <property type="match status" value="1"/>
</dbReference>
<feature type="domain" description="Response regulatory" evidence="3">
    <location>
        <begin position="19"/>
        <end position="135"/>
    </location>
</feature>
<dbReference type="EMBL" id="LMTZ01000096">
    <property type="protein sequence ID" value="KST66598.1"/>
    <property type="molecule type" value="Genomic_DNA"/>
</dbReference>